<sequence length="83" mass="9653">PEHRRSETPFRGGPLNLKLHFEADNCLKVLYRQTTTELFRRSRTLIRSGLRPEEADRGILKIQNLKWTEDGPHLAADQVSSQR</sequence>
<dbReference type="Proteomes" id="UP000247702">
    <property type="component" value="Unassembled WGS sequence"/>
</dbReference>
<accession>A0A2Z6R9L0</accession>
<reference evidence="1 2" key="1">
    <citation type="submission" date="2017-11" db="EMBL/GenBank/DDBJ databases">
        <title>The genome of Rhizophagus clarus HR1 reveals common genetic basis of auxotrophy among arbuscular mycorrhizal fungi.</title>
        <authorList>
            <person name="Kobayashi Y."/>
        </authorList>
    </citation>
    <scope>NUCLEOTIDE SEQUENCE [LARGE SCALE GENOMIC DNA]</scope>
    <source>
        <strain evidence="1 2">HR1</strain>
    </source>
</reference>
<dbReference type="EMBL" id="BEXD01002661">
    <property type="protein sequence ID" value="GBB99005.1"/>
    <property type="molecule type" value="Genomic_DNA"/>
</dbReference>
<dbReference type="AlphaFoldDB" id="A0A2Z6R9L0"/>
<keyword evidence="2" id="KW-1185">Reference proteome</keyword>
<comment type="caution">
    <text evidence="1">The sequence shown here is derived from an EMBL/GenBank/DDBJ whole genome shotgun (WGS) entry which is preliminary data.</text>
</comment>
<evidence type="ECO:0000313" key="2">
    <source>
        <dbReference type="Proteomes" id="UP000247702"/>
    </source>
</evidence>
<evidence type="ECO:0000313" key="1">
    <source>
        <dbReference type="EMBL" id="GBB99005.1"/>
    </source>
</evidence>
<gene>
    <name evidence="1" type="ORF">RclHR1_33930001</name>
</gene>
<proteinExistence type="predicted"/>
<protein>
    <submittedName>
        <fullName evidence="1">Uncharacterized protein</fullName>
    </submittedName>
</protein>
<name>A0A2Z6R9L0_9GLOM</name>
<organism evidence="1 2">
    <name type="scientific">Rhizophagus clarus</name>
    <dbReference type="NCBI Taxonomy" id="94130"/>
    <lineage>
        <taxon>Eukaryota</taxon>
        <taxon>Fungi</taxon>
        <taxon>Fungi incertae sedis</taxon>
        <taxon>Mucoromycota</taxon>
        <taxon>Glomeromycotina</taxon>
        <taxon>Glomeromycetes</taxon>
        <taxon>Glomerales</taxon>
        <taxon>Glomeraceae</taxon>
        <taxon>Rhizophagus</taxon>
    </lineage>
</organism>
<feature type="non-terminal residue" evidence="1">
    <location>
        <position position="1"/>
    </location>
</feature>